<evidence type="ECO:0000313" key="10">
    <source>
        <dbReference type="Proteomes" id="UP001307889"/>
    </source>
</evidence>
<feature type="compositionally biased region" description="Polar residues" evidence="6">
    <location>
        <begin position="78"/>
        <end position="95"/>
    </location>
</feature>
<keyword evidence="4" id="KW-0804">Transcription</keyword>
<dbReference type="InterPro" id="IPR009057">
    <property type="entry name" value="Homeodomain-like_sf"/>
</dbReference>
<dbReference type="InterPro" id="IPR017884">
    <property type="entry name" value="SANT_dom"/>
</dbReference>
<feature type="domain" description="SANT" evidence="8">
    <location>
        <begin position="273"/>
        <end position="325"/>
    </location>
</feature>
<gene>
    <name evidence="9" type="ORF">NTJ_02405</name>
</gene>
<evidence type="ECO:0000313" key="9">
    <source>
        <dbReference type="EMBL" id="BES89598.1"/>
    </source>
</evidence>
<protein>
    <submittedName>
        <fullName evidence="9">Mesoderm induction early response</fullName>
    </submittedName>
</protein>
<dbReference type="PANTHER" id="PTHR10865:SF28">
    <property type="entry name" value="ELM2 DOMAIN-CONTAINING PROTEIN"/>
    <property type="match status" value="1"/>
</dbReference>
<feature type="compositionally biased region" description="Basic and acidic residues" evidence="6">
    <location>
        <begin position="1"/>
        <end position="23"/>
    </location>
</feature>
<evidence type="ECO:0000259" key="8">
    <source>
        <dbReference type="PROSITE" id="PS51293"/>
    </source>
</evidence>
<keyword evidence="3" id="KW-0805">Transcription regulation</keyword>
<dbReference type="SMART" id="SM01189">
    <property type="entry name" value="ELM2"/>
    <property type="match status" value="1"/>
</dbReference>
<dbReference type="PROSITE" id="PS51293">
    <property type="entry name" value="SANT"/>
    <property type="match status" value="1"/>
</dbReference>
<comment type="subcellular location">
    <subcellularLocation>
        <location evidence="1">Nucleus</location>
    </subcellularLocation>
</comment>
<accession>A0ABN7AC28</accession>
<sequence>MDVKNERHDDVSKGGGETKREDGEFTPTVEMMVHEYDDERTLEEEEALGPLEDPAVELSSLEKEGNMPIEDLMAMYGYNNSGNIENDPEPTSEQSPVAEMNGEKSNETSDTADKKSPSALEQIYHEIEPDVDAEPNTRPTRHSGSRAQSEEEEDYDYAPDEEEERKKTIMVGSDYQASIPEMSKYDDALPPYENADKLVWDPLNMSYKEIEEYLFKVQEPASNNNSGVTAIPTGKHTRDDEEALYLLLQCGHNIEEALRRRKINPGQQQQPSESMSLWSEEECRHFETGLRTFGKDFRQIQMNKVRTRSVGELVQFYYLWKKTERHDIFANKARLEKKKYSLHPGITDHMDRFLEEQEVLGGPSACGRDRSISPNIHSLLYGDSKWSKRDAEKTEEATSDLVDVKKEVKEEPSSDELSQELSQGGQGDNLRIKEEW</sequence>
<dbReference type="SMART" id="SM00717">
    <property type="entry name" value="SANT"/>
    <property type="match status" value="1"/>
</dbReference>
<dbReference type="SUPFAM" id="SSF46689">
    <property type="entry name" value="Homeodomain-like"/>
    <property type="match status" value="1"/>
</dbReference>
<evidence type="ECO:0000256" key="6">
    <source>
        <dbReference type="SAM" id="MobiDB-lite"/>
    </source>
</evidence>
<dbReference type="PANTHER" id="PTHR10865">
    <property type="entry name" value="METASTASIS-ASSOCIATED PROTEIN AND MESODERM INDUCTION EARLY RESPONSE PROTEIN"/>
    <property type="match status" value="1"/>
</dbReference>
<evidence type="ECO:0000256" key="2">
    <source>
        <dbReference type="ARBA" id="ARBA00022491"/>
    </source>
</evidence>
<keyword evidence="10" id="KW-1185">Reference proteome</keyword>
<organism evidence="9 10">
    <name type="scientific">Nesidiocoris tenuis</name>
    <dbReference type="NCBI Taxonomy" id="355587"/>
    <lineage>
        <taxon>Eukaryota</taxon>
        <taxon>Metazoa</taxon>
        <taxon>Ecdysozoa</taxon>
        <taxon>Arthropoda</taxon>
        <taxon>Hexapoda</taxon>
        <taxon>Insecta</taxon>
        <taxon>Pterygota</taxon>
        <taxon>Neoptera</taxon>
        <taxon>Paraneoptera</taxon>
        <taxon>Hemiptera</taxon>
        <taxon>Heteroptera</taxon>
        <taxon>Panheteroptera</taxon>
        <taxon>Cimicomorpha</taxon>
        <taxon>Miridae</taxon>
        <taxon>Dicyphina</taxon>
        <taxon>Nesidiocoris</taxon>
    </lineage>
</organism>
<dbReference type="PROSITE" id="PS51156">
    <property type="entry name" value="ELM2"/>
    <property type="match status" value="1"/>
</dbReference>
<feature type="region of interest" description="Disordered" evidence="6">
    <location>
        <begin position="1"/>
        <end position="58"/>
    </location>
</feature>
<evidence type="ECO:0000256" key="5">
    <source>
        <dbReference type="ARBA" id="ARBA00023242"/>
    </source>
</evidence>
<dbReference type="InterPro" id="IPR040138">
    <property type="entry name" value="MIER/MTA"/>
</dbReference>
<feature type="domain" description="ELM2" evidence="7">
    <location>
        <begin position="167"/>
        <end position="265"/>
    </location>
</feature>
<dbReference type="Pfam" id="PF01448">
    <property type="entry name" value="ELM2"/>
    <property type="match status" value="1"/>
</dbReference>
<evidence type="ECO:0000256" key="3">
    <source>
        <dbReference type="ARBA" id="ARBA00023015"/>
    </source>
</evidence>
<proteinExistence type="predicted"/>
<feature type="region of interest" description="Disordered" evidence="6">
    <location>
        <begin position="78"/>
        <end position="169"/>
    </location>
</feature>
<evidence type="ECO:0000256" key="1">
    <source>
        <dbReference type="ARBA" id="ARBA00004123"/>
    </source>
</evidence>
<dbReference type="InterPro" id="IPR001005">
    <property type="entry name" value="SANT/Myb"/>
</dbReference>
<dbReference type="Gene3D" id="1.10.10.60">
    <property type="entry name" value="Homeodomain-like"/>
    <property type="match status" value="1"/>
</dbReference>
<feature type="compositionally biased region" description="Basic and acidic residues" evidence="6">
    <location>
        <begin position="388"/>
        <end position="412"/>
    </location>
</feature>
<keyword evidence="2" id="KW-0678">Repressor</keyword>
<evidence type="ECO:0000259" key="7">
    <source>
        <dbReference type="PROSITE" id="PS51156"/>
    </source>
</evidence>
<dbReference type="CDD" id="cd11661">
    <property type="entry name" value="SANT_MTA3_like"/>
    <property type="match status" value="1"/>
</dbReference>
<feature type="region of interest" description="Disordered" evidence="6">
    <location>
        <begin position="388"/>
        <end position="436"/>
    </location>
</feature>
<dbReference type="InterPro" id="IPR000949">
    <property type="entry name" value="ELM2_dom"/>
</dbReference>
<reference evidence="9 10" key="1">
    <citation type="submission" date="2023-09" db="EMBL/GenBank/DDBJ databases">
        <title>Nesidiocoris tenuis whole genome shotgun sequence.</title>
        <authorList>
            <person name="Shibata T."/>
            <person name="Shimoda M."/>
            <person name="Kobayashi T."/>
            <person name="Uehara T."/>
        </authorList>
    </citation>
    <scope>NUCLEOTIDE SEQUENCE [LARGE SCALE GENOMIC DNA]</scope>
    <source>
        <strain evidence="9 10">Japan</strain>
    </source>
</reference>
<feature type="compositionally biased region" description="Acidic residues" evidence="6">
    <location>
        <begin position="150"/>
        <end position="163"/>
    </location>
</feature>
<evidence type="ECO:0000256" key="4">
    <source>
        <dbReference type="ARBA" id="ARBA00023163"/>
    </source>
</evidence>
<dbReference type="Proteomes" id="UP001307889">
    <property type="component" value="Chromosome 1"/>
</dbReference>
<dbReference type="EMBL" id="AP028909">
    <property type="protein sequence ID" value="BES89598.1"/>
    <property type="molecule type" value="Genomic_DNA"/>
</dbReference>
<name>A0ABN7AC28_9HEMI</name>
<dbReference type="Pfam" id="PF19426">
    <property type="entry name" value="MIER1_3_C"/>
    <property type="match status" value="1"/>
</dbReference>
<keyword evidence="5" id="KW-0539">Nucleus</keyword>
<feature type="compositionally biased region" description="Basic and acidic residues" evidence="6">
    <location>
        <begin position="101"/>
        <end position="116"/>
    </location>
</feature>
<dbReference type="InterPro" id="IPR045787">
    <property type="entry name" value="MIER1/3_C"/>
</dbReference>